<protein>
    <submittedName>
        <fullName evidence="1">Uncharacterized protein</fullName>
    </submittedName>
</protein>
<dbReference type="AlphaFoldDB" id="M2MQW4"/>
<dbReference type="RefSeq" id="XP_007678909.1">
    <property type="nucleotide sequence ID" value="XM_007680719.1"/>
</dbReference>
<dbReference type="HOGENOM" id="CLU_2978759_0_0_1"/>
<reference evidence="1 2" key="1">
    <citation type="journal article" date="2012" name="PLoS Pathog.">
        <title>Diverse lifestyles and strategies of plant pathogenesis encoded in the genomes of eighteen Dothideomycetes fungi.</title>
        <authorList>
            <person name="Ohm R.A."/>
            <person name="Feau N."/>
            <person name="Henrissat B."/>
            <person name="Schoch C.L."/>
            <person name="Horwitz B.A."/>
            <person name="Barry K.W."/>
            <person name="Condon B.J."/>
            <person name="Copeland A.C."/>
            <person name="Dhillon B."/>
            <person name="Glaser F."/>
            <person name="Hesse C.N."/>
            <person name="Kosti I."/>
            <person name="LaButti K."/>
            <person name="Lindquist E.A."/>
            <person name="Lucas S."/>
            <person name="Salamov A.A."/>
            <person name="Bradshaw R.E."/>
            <person name="Ciuffetti L."/>
            <person name="Hamelin R.C."/>
            <person name="Kema G.H.J."/>
            <person name="Lawrence C."/>
            <person name="Scott J.A."/>
            <person name="Spatafora J.W."/>
            <person name="Turgeon B.G."/>
            <person name="de Wit P.J.G.M."/>
            <person name="Zhong S."/>
            <person name="Goodwin S.B."/>
            <person name="Grigoriev I.V."/>
        </authorList>
    </citation>
    <scope>NUCLEOTIDE SEQUENCE [LARGE SCALE GENOMIC DNA]</scope>
    <source>
        <strain evidence="1 2">UAMH 10762</strain>
    </source>
</reference>
<dbReference type="Proteomes" id="UP000011761">
    <property type="component" value="Unassembled WGS sequence"/>
</dbReference>
<evidence type="ECO:0000313" key="1">
    <source>
        <dbReference type="EMBL" id="EMC93868.1"/>
    </source>
</evidence>
<name>M2MQW4_BAUPA</name>
<evidence type="ECO:0000313" key="2">
    <source>
        <dbReference type="Proteomes" id="UP000011761"/>
    </source>
</evidence>
<sequence>MVKTFSTGAIKEASAAPREPCVNTLLLFRRFAQVHRLTIGFYRDVAPGPQNAALPRGV</sequence>
<gene>
    <name evidence="1" type="ORF">BAUCODRAFT_124620</name>
</gene>
<accession>M2MQW4</accession>
<dbReference type="GeneID" id="19107895"/>
<dbReference type="KEGG" id="bcom:BAUCODRAFT_124620"/>
<dbReference type="EMBL" id="KB445559">
    <property type="protein sequence ID" value="EMC93868.1"/>
    <property type="molecule type" value="Genomic_DNA"/>
</dbReference>
<keyword evidence="2" id="KW-1185">Reference proteome</keyword>
<proteinExistence type="predicted"/>
<organism evidence="1 2">
    <name type="scientific">Baudoinia panamericana (strain UAMH 10762)</name>
    <name type="common">Angels' share fungus</name>
    <name type="synonym">Baudoinia compniacensis (strain UAMH 10762)</name>
    <dbReference type="NCBI Taxonomy" id="717646"/>
    <lineage>
        <taxon>Eukaryota</taxon>
        <taxon>Fungi</taxon>
        <taxon>Dikarya</taxon>
        <taxon>Ascomycota</taxon>
        <taxon>Pezizomycotina</taxon>
        <taxon>Dothideomycetes</taxon>
        <taxon>Dothideomycetidae</taxon>
        <taxon>Mycosphaerellales</taxon>
        <taxon>Teratosphaeriaceae</taxon>
        <taxon>Baudoinia</taxon>
    </lineage>
</organism>